<protein>
    <recommendedName>
        <fullName evidence="4">Myosin heavy chain</fullName>
    </recommendedName>
</protein>
<organism evidence="2 3">
    <name type="scientific">Apatococcus fuscideae</name>
    <dbReference type="NCBI Taxonomy" id="2026836"/>
    <lineage>
        <taxon>Eukaryota</taxon>
        <taxon>Viridiplantae</taxon>
        <taxon>Chlorophyta</taxon>
        <taxon>core chlorophytes</taxon>
        <taxon>Trebouxiophyceae</taxon>
        <taxon>Chlorellales</taxon>
        <taxon>Chlorellaceae</taxon>
        <taxon>Apatococcus</taxon>
    </lineage>
</organism>
<feature type="region of interest" description="Disordered" evidence="1">
    <location>
        <begin position="18"/>
        <end position="37"/>
    </location>
</feature>
<comment type="caution">
    <text evidence="2">The sequence shown here is derived from an EMBL/GenBank/DDBJ whole genome shotgun (WGS) entry which is preliminary data.</text>
</comment>
<name>A0AAW1S901_9CHLO</name>
<dbReference type="AlphaFoldDB" id="A0AAW1S901"/>
<feature type="region of interest" description="Disordered" evidence="1">
    <location>
        <begin position="250"/>
        <end position="283"/>
    </location>
</feature>
<sequence>MSQVGLLEAALDHAKDEAASAKAELSKHEQAQETHDLQARLQEAQAEHQELVEKLADATRGHEQAAAAAKEADTRFKEQLQASEDKAAKLQEALSQAFASMDSQRHASAESFKANEDARAGMAAEVGRLEDQTKNVSAALVREQDAALSAVRKLEEQLQMHPKQSVNQDNLEAHRSEALEAVKRLEDEIVAGKLAMADRIEGRIAAEARAADFAINADVANLRHQKTYQRLRRTSTELERVRRDSADNFEQLQRSSAELKRSSAELQRMRSSPTLPPQVACWK</sequence>
<proteinExistence type="predicted"/>
<reference evidence="2 3" key="1">
    <citation type="journal article" date="2024" name="Nat. Commun.">
        <title>Phylogenomics reveals the evolutionary origins of lichenization in chlorophyte algae.</title>
        <authorList>
            <person name="Puginier C."/>
            <person name="Libourel C."/>
            <person name="Otte J."/>
            <person name="Skaloud P."/>
            <person name="Haon M."/>
            <person name="Grisel S."/>
            <person name="Petersen M."/>
            <person name="Berrin J.G."/>
            <person name="Delaux P.M."/>
            <person name="Dal Grande F."/>
            <person name="Keller J."/>
        </authorList>
    </citation>
    <scope>NUCLEOTIDE SEQUENCE [LARGE SCALE GENOMIC DNA]</scope>
    <source>
        <strain evidence="2 3">SAG 2523</strain>
    </source>
</reference>
<evidence type="ECO:0000313" key="2">
    <source>
        <dbReference type="EMBL" id="KAK9841938.1"/>
    </source>
</evidence>
<evidence type="ECO:0000313" key="3">
    <source>
        <dbReference type="Proteomes" id="UP001485043"/>
    </source>
</evidence>
<gene>
    <name evidence="2" type="ORF">WJX84_006195</name>
</gene>
<evidence type="ECO:0000256" key="1">
    <source>
        <dbReference type="SAM" id="MobiDB-lite"/>
    </source>
</evidence>
<dbReference type="EMBL" id="JALJOV010001746">
    <property type="protein sequence ID" value="KAK9841938.1"/>
    <property type="molecule type" value="Genomic_DNA"/>
</dbReference>
<accession>A0AAW1S901</accession>
<evidence type="ECO:0008006" key="4">
    <source>
        <dbReference type="Google" id="ProtNLM"/>
    </source>
</evidence>
<dbReference type="Proteomes" id="UP001485043">
    <property type="component" value="Unassembled WGS sequence"/>
</dbReference>
<keyword evidence="3" id="KW-1185">Reference proteome</keyword>
<feature type="region of interest" description="Disordered" evidence="1">
    <location>
        <begin position="59"/>
        <end position="80"/>
    </location>
</feature>
<feature type="compositionally biased region" description="Basic and acidic residues" evidence="1">
    <location>
        <begin position="70"/>
        <end position="80"/>
    </location>
</feature>